<protein>
    <recommendedName>
        <fullName evidence="5 18">NADH-ubiquinone oxidoreductase chain 2</fullName>
        <ecNumber evidence="4 18">7.1.1.2</ecNumber>
    </recommendedName>
</protein>
<comment type="catalytic activity">
    <reaction evidence="17 18">
        <text>a ubiquinone + NADH + 5 H(+)(in) = a ubiquinol + NAD(+) + 4 H(+)(out)</text>
        <dbReference type="Rhea" id="RHEA:29091"/>
        <dbReference type="Rhea" id="RHEA-COMP:9565"/>
        <dbReference type="Rhea" id="RHEA-COMP:9566"/>
        <dbReference type="ChEBI" id="CHEBI:15378"/>
        <dbReference type="ChEBI" id="CHEBI:16389"/>
        <dbReference type="ChEBI" id="CHEBI:17976"/>
        <dbReference type="ChEBI" id="CHEBI:57540"/>
        <dbReference type="ChEBI" id="CHEBI:57945"/>
        <dbReference type="EC" id="7.1.1.2"/>
    </reaction>
</comment>
<dbReference type="InterPro" id="IPR001750">
    <property type="entry name" value="ND/Mrp_TM"/>
</dbReference>
<keyword evidence="15 18" id="KW-0496">Mitochondrion</keyword>
<keyword evidence="7 18" id="KW-0679">Respiratory chain</keyword>
<evidence type="ECO:0000256" key="17">
    <source>
        <dbReference type="ARBA" id="ARBA00049551"/>
    </source>
</evidence>
<feature type="transmembrane region" description="Helical" evidence="18">
    <location>
        <begin position="56"/>
        <end position="76"/>
    </location>
</feature>
<sequence>MNNATKIMFLSVLLMGTLLTLSANSWLAVWVGLEVNLVSFIPLLYSSNSVVNEMSIKYFIVQALASSMLLFAILFIQMKSFIEWEETFITTLLVGSSLLMKMGAAPMHFWLPEVMKYMSWSNCLLLMTWQKIAPMVGLSYCMKTNSVIILIAILSVLMGAIGGLNQTSLRKMMAYSSISHIGGVVSTLSVSETIWEIYFIMYSFLSILVVMMFDLNKIFFLNQVFGSNNENKFFKSMMWMSLLSLGGLPPFLGFFPKWIVIQTLMEEKMVILIGLLVITTLITLYFYLRLAFASLVVLYSESKWILAMKIRNQPKFVISMVSLVSNSMLMAAPIFMYFL</sequence>
<evidence type="ECO:0000256" key="4">
    <source>
        <dbReference type="ARBA" id="ARBA00012944"/>
    </source>
</evidence>
<evidence type="ECO:0000256" key="12">
    <source>
        <dbReference type="ARBA" id="ARBA00022989"/>
    </source>
</evidence>
<evidence type="ECO:0000256" key="7">
    <source>
        <dbReference type="ARBA" id="ARBA00022660"/>
    </source>
</evidence>
<name>G8DZ93_9ORTH</name>
<gene>
    <name evidence="20" type="primary">ND2</name>
</gene>
<keyword evidence="6" id="KW-0813">Transport</keyword>
<evidence type="ECO:0000256" key="16">
    <source>
        <dbReference type="ARBA" id="ARBA00023136"/>
    </source>
</evidence>
<dbReference type="GO" id="GO:0006120">
    <property type="term" value="P:mitochondrial electron transport, NADH to ubiquinone"/>
    <property type="evidence" value="ECO:0007669"/>
    <property type="project" value="InterPro"/>
</dbReference>
<dbReference type="AlphaFoldDB" id="G8DZ93"/>
<dbReference type="GO" id="GO:0005743">
    <property type="term" value="C:mitochondrial inner membrane"/>
    <property type="evidence" value="ECO:0007669"/>
    <property type="project" value="UniProtKB-SubCell"/>
</dbReference>
<evidence type="ECO:0000256" key="8">
    <source>
        <dbReference type="ARBA" id="ARBA00022692"/>
    </source>
</evidence>
<evidence type="ECO:0000256" key="13">
    <source>
        <dbReference type="ARBA" id="ARBA00023027"/>
    </source>
</evidence>
<accession>G8DZ93</accession>
<comment type="function">
    <text evidence="18">Core subunit of the mitochondrial membrane respiratory chain NADH dehydrogenase (Complex I) which catalyzes electron transfer from NADH through the respiratory chain, using ubiquinone as an electron acceptor. Essential for the catalytic activity and assembly of complex I.</text>
</comment>
<proteinExistence type="inferred from homology"/>
<comment type="subcellular location">
    <subcellularLocation>
        <location evidence="2 18">Mitochondrion inner membrane</location>
        <topology evidence="2 18">Multi-pass membrane protein</topology>
    </subcellularLocation>
</comment>
<evidence type="ECO:0000256" key="11">
    <source>
        <dbReference type="ARBA" id="ARBA00022982"/>
    </source>
</evidence>
<evidence type="ECO:0000256" key="2">
    <source>
        <dbReference type="ARBA" id="ARBA00004448"/>
    </source>
</evidence>
<feature type="transmembrane region" description="Helical" evidence="18">
    <location>
        <begin position="88"/>
        <end position="111"/>
    </location>
</feature>
<feature type="domain" description="NADH:quinone oxidoreductase/Mrp antiporter transmembrane" evidence="19">
    <location>
        <begin position="23"/>
        <end position="283"/>
    </location>
</feature>
<feature type="transmembrane region" description="Helical" evidence="18">
    <location>
        <begin position="271"/>
        <end position="296"/>
    </location>
</feature>
<dbReference type="EMBL" id="JF411955">
    <property type="protein sequence ID" value="ADZ62103.1"/>
    <property type="molecule type" value="Genomic_DNA"/>
</dbReference>
<dbReference type="RefSeq" id="YP_004934960.1">
    <property type="nucleotide sequence ID" value="NC_016182.1"/>
</dbReference>
<geneLocation type="mitochondrion" evidence="20"/>
<evidence type="ECO:0000256" key="6">
    <source>
        <dbReference type="ARBA" id="ARBA00022448"/>
    </source>
</evidence>
<keyword evidence="9 18" id="KW-0999">Mitochondrion inner membrane</keyword>
<feature type="transmembrane region" description="Helical" evidence="18">
    <location>
        <begin position="316"/>
        <end position="338"/>
    </location>
</feature>
<evidence type="ECO:0000256" key="3">
    <source>
        <dbReference type="ARBA" id="ARBA00007012"/>
    </source>
</evidence>
<feature type="transmembrane region" description="Helical" evidence="18">
    <location>
        <begin position="172"/>
        <end position="191"/>
    </location>
</feature>
<dbReference type="GeneID" id="11341152"/>
<keyword evidence="14 18" id="KW-0830">Ubiquinone</keyword>
<evidence type="ECO:0000256" key="18">
    <source>
        <dbReference type="RuleBase" id="RU003403"/>
    </source>
</evidence>
<evidence type="ECO:0000313" key="20">
    <source>
        <dbReference type="EMBL" id="ADZ62103.1"/>
    </source>
</evidence>
<evidence type="ECO:0000256" key="9">
    <source>
        <dbReference type="ARBA" id="ARBA00022792"/>
    </source>
</evidence>
<keyword evidence="13 18" id="KW-0520">NAD</keyword>
<dbReference type="GO" id="GO:0008137">
    <property type="term" value="F:NADH dehydrogenase (ubiquinone) activity"/>
    <property type="evidence" value="ECO:0007669"/>
    <property type="project" value="UniProtKB-EC"/>
</dbReference>
<feature type="transmembrane region" description="Helical" evidence="18">
    <location>
        <begin position="237"/>
        <end position="259"/>
    </location>
</feature>
<keyword evidence="12 18" id="KW-1133">Transmembrane helix</keyword>
<evidence type="ECO:0000256" key="14">
    <source>
        <dbReference type="ARBA" id="ARBA00023075"/>
    </source>
</evidence>
<evidence type="ECO:0000259" key="19">
    <source>
        <dbReference type="Pfam" id="PF00361"/>
    </source>
</evidence>
<dbReference type="Pfam" id="PF00361">
    <property type="entry name" value="Proton_antipo_M"/>
    <property type="match status" value="1"/>
</dbReference>
<feature type="transmembrane region" description="Helical" evidence="18">
    <location>
        <begin position="147"/>
        <end position="165"/>
    </location>
</feature>
<dbReference type="PANTHER" id="PTHR46552:SF1">
    <property type="entry name" value="NADH-UBIQUINONE OXIDOREDUCTASE CHAIN 2"/>
    <property type="match status" value="1"/>
</dbReference>
<dbReference type="PANTHER" id="PTHR46552">
    <property type="entry name" value="NADH-UBIQUINONE OXIDOREDUCTASE CHAIN 2"/>
    <property type="match status" value="1"/>
</dbReference>
<reference evidence="20" key="1">
    <citation type="journal article" date="2011" name="Dong Wu Xue Yan Jiu">
        <title>[Analysis of the complete mitochondrial genome sequence of Pielomastax zhengi].</title>
        <authorList>
            <person name="Yang H."/>
            <person name="Huang Y."/>
        </authorList>
    </citation>
    <scope>NUCLEOTIDE SEQUENCE</scope>
</reference>
<dbReference type="CTD" id="4536"/>
<dbReference type="InterPro" id="IPR003917">
    <property type="entry name" value="NADH_UbQ_OxRdtase_chain2"/>
</dbReference>
<comment type="similarity">
    <text evidence="3 18">Belongs to the complex I subunit 2 family.</text>
</comment>
<feature type="transmembrane region" description="Helical" evidence="18">
    <location>
        <begin position="197"/>
        <end position="216"/>
    </location>
</feature>
<organism evidence="20">
    <name type="scientific">Pielomastax zhengi</name>
    <dbReference type="NCBI Taxonomy" id="997267"/>
    <lineage>
        <taxon>Eukaryota</taxon>
        <taxon>Metazoa</taxon>
        <taxon>Ecdysozoa</taxon>
        <taxon>Arthropoda</taxon>
        <taxon>Hexapoda</taxon>
        <taxon>Insecta</taxon>
        <taxon>Pterygota</taxon>
        <taxon>Neoptera</taxon>
        <taxon>Polyneoptera</taxon>
        <taxon>Orthoptera</taxon>
        <taxon>Caelifera</taxon>
        <taxon>Acrididea</taxon>
        <taxon>Acridomorpha</taxon>
        <taxon>Eumastacoidea</taxon>
        <taxon>Episactidae</taxon>
        <taxon>Episactinae</taxon>
        <taxon>Pielomastax</taxon>
    </lineage>
</organism>
<evidence type="ECO:0000256" key="1">
    <source>
        <dbReference type="ARBA" id="ARBA00003257"/>
    </source>
</evidence>
<dbReference type="InterPro" id="IPR050175">
    <property type="entry name" value="Complex_I_Subunit_2"/>
</dbReference>
<keyword evidence="8 18" id="KW-0812">Transmembrane</keyword>
<dbReference type="PRINTS" id="PR01436">
    <property type="entry name" value="NADHDHGNASE2"/>
</dbReference>
<evidence type="ECO:0000256" key="15">
    <source>
        <dbReference type="ARBA" id="ARBA00023128"/>
    </source>
</evidence>
<comment type="function">
    <text evidence="1">Core subunit of the mitochondrial membrane respiratory chain NADH dehydrogenase (Complex I) that is believed to belong to the minimal assembly required for catalysis. Complex I functions in the transfer of electrons from NADH to the respiratory chain. The immediate electron acceptor for the enzyme is believed to be ubiquinone.</text>
</comment>
<keyword evidence="11 18" id="KW-0249">Electron transport</keyword>
<keyword evidence="16 18" id="KW-0472">Membrane</keyword>
<keyword evidence="10 18" id="KW-1278">Translocase</keyword>
<evidence type="ECO:0000256" key="5">
    <source>
        <dbReference type="ARBA" id="ARBA00021008"/>
    </source>
</evidence>
<evidence type="ECO:0000256" key="10">
    <source>
        <dbReference type="ARBA" id="ARBA00022967"/>
    </source>
</evidence>
<dbReference type="EC" id="7.1.1.2" evidence="4 18"/>